<keyword evidence="4" id="KW-1185">Reference proteome</keyword>
<evidence type="ECO:0000313" key="3">
    <source>
        <dbReference type="EMBL" id="KGN65101.1"/>
    </source>
</evidence>
<dbReference type="AlphaFoldDB" id="A0A0A0LYQ6"/>
<keyword evidence="2" id="KW-1133">Transmembrane helix</keyword>
<dbReference type="eggNOG" id="KOG2765">
    <property type="taxonomic scope" value="Eukaryota"/>
</dbReference>
<dbReference type="Gramene" id="KGN65101">
    <property type="protein sequence ID" value="KGN65101"/>
    <property type="gene ID" value="Csa_1G217860"/>
</dbReference>
<dbReference type="InterPro" id="IPR037185">
    <property type="entry name" value="EmrE-like"/>
</dbReference>
<reference evidence="3 4" key="4">
    <citation type="journal article" date="2011" name="BMC Genomics">
        <title>RNA-Seq improves annotation of protein-coding genes in the cucumber genome.</title>
        <authorList>
            <person name="Li Z."/>
            <person name="Zhang Z."/>
            <person name="Yan P."/>
            <person name="Huang S."/>
            <person name="Fei Z."/>
            <person name="Lin K."/>
        </authorList>
    </citation>
    <scope>NUCLEOTIDE SEQUENCE [LARGE SCALE GENOMIC DNA]</scope>
    <source>
        <strain evidence="4">cv. 9930</strain>
    </source>
</reference>
<evidence type="ECO:0008006" key="5">
    <source>
        <dbReference type="Google" id="ProtNLM"/>
    </source>
</evidence>
<feature type="transmembrane region" description="Helical" evidence="2">
    <location>
        <begin position="42"/>
        <end position="64"/>
    </location>
</feature>
<dbReference type="PANTHER" id="PTHR23051">
    <property type="entry name" value="SOLUTE CARRIER FAMILY 35, MEMBER F5"/>
    <property type="match status" value="1"/>
</dbReference>
<reference evidence="3 4" key="1">
    <citation type="journal article" date="2009" name="Nat. Genet.">
        <title>The genome of the cucumber, Cucumis sativus L.</title>
        <authorList>
            <person name="Huang S."/>
            <person name="Li R."/>
            <person name="Zhang Z."/>
            <person name="Li L."/>
            <person name="Gu X."/>
            <person name="Fan W."/>
            <person name="Lucas W.J."/>
            <person name="Wang X."/>
            <person name="Xie B."/>
            <person name="Ni P."/>
            <person name="Ren Y."/>
            <person name="Zhu H."/>
            <person name="Li J."/>
            <person name="Lin K."/>
            <person name="Jin W."/>
            <person name="Fei Z."/>
            <person name="Li G."/>
            <person name="Staub J."/>
            <person name="Kilian A."/>
            <person name="van der Vossen E.A."/>
            <person name="Wu Y."/>
            <person name="Guo J."/>
            <person name="He J."/>
            <person name="Jia Z."/>
            <person name="Ren Y."/>
            <person name="Tian G."/>
            <person name="Lu Y."/>
            <person name="Ruan J."/>
            <person name="Qian W."/>
            <person name="Wang M."/>
            <person name="Huang Q."/>
            <person name="Li B."/>
            <person name="Xuan Z."/>
            <person name="Cao J."/>
            <person name="Asan"/>
            <person name="Wu Z."/>
            <person name="Zhang J."/>
            <person name="Cai Q."/>
            <person name="Bai Y."/>
            <person name="Zhao B."/>
            <person name="Han Y."/>
            <person name="Li Y."/>
            <person name="Li X."/>
            <person name="Wang S."/>
            <person name="Shi Q."/>
            <person name="Liu S."/>
            <person name="Cho W.K."/>
            <person name="Kim J.Y."/>
            <person name="Xu Y."/>
            <person name="Heller-Uszynska K."/>
            <person name="Miao H."/>
            <person name="Cheng Z."/>
            <person name="Zhang S."/>
            <person name="Wu J."/>
            <person name="Yang Y."/>
            <person name="Kang H."/>
            <person name="Li M."/>
            <person name="Liang H."/>
            <person name="Ren X."/>
            <person name="Shi Z."/>
            <person name="Wen M."/>
            <person name="Jian M."/>
            <person name="Yang H."/>
            <person name="Zhang G."/>
            <person name="Yang Z."/>
            <person name="Chen R."/>
            <person name="Liu S."/>
            <person name="Li J."/>
            <person name="Ma L."/>
            <person name="Liu H."/>
            <person name="Zhou Y."/>
            <person name="Zhao J."/>
            <person name="Fang X."/>
            <person name="Li G."/>
            <person name="Fang L."/>
            <person name="Li Y."/>
            <person name="Liu D."/>
            <person name="Zheng H."/>
            <person name="Zhang Y."/>
            <person name="Qin N."/>
            <person name="Li Z."/>
            <person name="Yang G."/>
            <person name="Yang S."/>
            <person name="Bolund L."/>
            <person name="Kristiansen K."/>
            <person name="Zheng H."/>
            <person name="Li S."/>
            <person name="Zhang X."/>
            <person name="Yang H."/>
            <person name="Wang J."/>
            <person name="Sun R."/>
            <person name="Zhang B."/>
            <person name="Jiang S."/>
            <person name="Wang J."/>
            <person name="Du Y."/>
            <person name="Li S."/>
        </authorList>
    </citation>
    <scope>NUCLEOTIDE SEQUENCE [LARGE SCALE GENOMIC DNA]</scope>
    <source>
        <strain evidence="4">cv. 9930</strain>
    </source>
</reference>
<feature type="transmembrane region" description="Helical" evidence="2">
    <location>
        <begin position="12"/>
        <end position="30"/>
    </location>
</feature>
<evidence type="ECO:0000256" key="2">
    <source>
        <dbReference type="SAM" id="Phobius"/>
    </source>
</evidence>
<protein>
    <recommendedName>
        <fullName evidence="5">EamA domain-containing protein</fullName>
    </recommendedName>
</protein>
<keyword evidence="2" id="KW-0812">Transmembrane</keyword>
<proteinExistence type="predicted"/>
<comment type="subcellular location">
    <subcellularLocation>
        <location evidence="1">Membrane</location>
        <topology evidence="1">Multi-pass membrane protein</topology>
    </subcellularLocation>
</comment>
<reference evidence="3 4" key="3">
    <citation type="journal article" date="2010" name="BMC Genomics">
        <title>Transcriptome sequencing and comparative analysis of cucumber flowers with different sex types.</title>
        <authorList>
            <person name="Guo S."/>
            <person name="Zheng Y."/>
            <person name="Joung J.G."/>
            <person name="Liu S."/>
            <person name="Zhang Z."/>
            <person name="Crasta O.R."/>
            <person name="Sobral B.W."/>
            <person name="Xu Y."/>
            <person name="Huang S."/>
            <person name="Fei Z."/>
        </authorList>
    </citation>
    <scope>NUCLEOTIDE SEQUENCE [LARGE SCALE GENOMIC DNA]</scope>
    <source>
        <strain evidence="4">cv. 9930</strain>
    </source>
</reference>
<reference evidence="3 4" key="2">
    <citation type="journal article" date="2009" name="PLoS ONE">
        <title>An integrated genetic and cytogenetic map of the cucumber genome.</title>
        <authorList>
            <person name="Ren Y."/>
            <person name="Zhang Z."/>
            <person name="Liu J."/>
            <person name="Staub J.E."/>
            <person name="Han Y."/>
            <person name="Cheng Z."/>
            <person name="Li X."/>
            <person name="Lu J."/>
            <person name="Miao H."/>
            <person name="Kang H."/>
            <person name="Xie B."/>
            <person name="Gu X."/>
            <person name="Wang X."/>
            <person name="Du Y."/>
            <person name="Jin W."/>
            <person name="Huang S."/>
        </authorList>
    </citation>
    <scope>NUCLEOTIDE SEQUENCE [LARGE SCALE GENOMIC DNA]</scope>
    <source>
        <strain evidence="4">cv. 9930</strain>
    </source>
</reference>
<gene>
    <name evidence="3" type="ORF">Csa_1G217860</name>
</gene>
<dbReference type="PANTHER" id="PTHR23051:SF12">
    <property type="entry name" value="OS04G0645600 PROTEIN"/>
    <property type="match status" value="1"/>
</dbReference>
<dbReference type="SUPFAM" id="SSF103481">
    <property type="entry name" value="Multidrug resistance efflux transporter EmrE"/>
    <property type="match status" value="1"/>
</dbReference>
<organism evidence="3 4">
    <name type="scientific">Cucumis sativus</name>
    <name type="common">Cucumber</name>
    <dbReference type="NCBI Taxonomy" id="3659"/>
    <lineage>
        <taxon>Eukaryota</taxon>
        <taxon>Viridiplantae</taxon>
        <taxon>Streptophyta</taxon>
        <taxon>Embryophyta</taxon>
        <taxon>Tracheophyta</taxon>
        <taxon>Spermatophyta</taxon>
        <taxon>Magnoliopsida</taxon>
        <taxon>eudicotyledons</taxon>
        <taxon>Gunneridae</taxon>
        <taxon>Pentapetalae</taxon>
        <taxon>rosids</taxon>
        <taxon>fabids</taxon>
        <taxon>Cucurbitales</taxon>
        <taxon>Cucurbitaceae</taxon>
        <taxon>Benincaseae</taxon>
        <taxon>Cucumis</taxon>
    </lineage>
</organism>
<dbReference type="EMBL" id="CM002922">
    <property type="protein sequence ID" value="KGN65101.1"/>
    <property type="molecule type" value="Genomic_DNA"/>
</dbReference>
<feature type="transmembrane region" description="Helical" evidence="2">
    <location>
        <begin position="71"/>
        <end position="90"/>
    </location>
</feature>
<accession>A0A0A0LYQ6</accession>
<name>A0A0A0LYQ6_CUCSA</name>
<dbReference type="Proteomes" id="UP000029981">
    <property type="component" value="Chromosome 1"/>
</dbReference>
<keyword evidence="2" id="KW-0472">Membrane</keyword>
<sequence length="118" mass="12937">MRVLTTEEAKFSTKQIAVLALTIGPIWFVSEYFTNAALARTRVATTAILFSTSGLFTLILDACLERQSLSIVNVVAVIVSMVGVVMTTIGKTGAQDEAQSSSSMYVLFRFISRKERLH</sequence>
<dbReference type="Pfam" id="PF16913">
    <property type="entry name" value="PUNUT"/>
    <property type="match status" value="1"/>
</dbReference>
<evidence type="ECO:0000256" key="1">
    <source>
        <dbReference type="ARBA" id="ARBA00004141"/>
    </source>
</evidence>
<evidence type="ECO:0000313" key="4">
    <source>
        <dbReference type="Proteomes" id="UP000029981"/>
    </source>
</evidence>